<gene>
    <name evidence="1" type="ORF">NW762_005785</name>
</gene>
<protein>
    <submittedName>
        <fullName evidence="1">Uncharacterized protein</fullName>
    </submittedName>
</protein>
<accession>A0A9W8VFC3</accession>
<feature type="non-terminal residue" evidence="1">
    <location>
        <position position="1"/>
    </location>
</feature>
<name>A0A9W8VFC3_9HYPO</name>
<proteinExistence type="predicted"/>
<dbReference type="Proteomes" id="UP001152049">
    <property type="component" value="Unassembled WGS sequence"/>
</dbReference>
<organism evidence="1 2">
    <name type="scientific">Fusarium torreyae</name>
    <dbReference type="NCBI Taxonomy" id="1237075"/>
    <lineage>
        <taxon>Eukaryota</taxon>
        <taxon>Fungi</taxon>
        <taxon>Dikarya</taxon>
        <taxon>Ascomycota</taxon>
        <taxon>Pezizomycotina</taxon>
        <taxon>Sordariomycetes</taxon>
        <taxon>Hypocreomycetidae</taxon>
        <taxon>Hypocreales</taxon>
        <taxon>Nectriaceae</taxon>
        <taxon>Fusarium</taxon>
    </lineage>
</organism>
<sequence length="320" mass="37104">TTPTSANPTNLQLRHPRIADNPEDDQIVESAVRGVAHNDKTRNSIKSQVTIGQRLHFRDLHLGDIMFLCTYHSIYGEASRKYLYWRKVLVEGQTHLVFLTLVTLDKEGVGKSPHWFLEPIGYQFQEGYYKGIRAFLSWTQAVAIKSSHQDRIAGNLSAFEATKNDKEGLKAHVSHLLSRHIDLLSLFCKLQYESWFFLNEKEKGERYLDIQAVLQESLDKDGACRCKFFENLYQRFQTMTNKDYVKYFPIDPERVQRLHATKAWKNRNAAPIKSDSYPKKNDDKCRPPKDFCWCMTGEVVPFDPSIHNPKSRTLETEPGF</sequence>
<comment type="caution">
    <text evidence="1">The sequence shown here is derived from an EMBL/GenBank/DDBJ whole genome shotgun (WGS) entry which is preliminary data.</text>
</comment>
<evidence type="ECO:0000313" key="1">
    <source>
        <dbReference type="EMBL" id="KAJ4263752.1"/>
    </source>
</evidence>
<dbReference type="AlphaFoldDB" id="A0A9W8VFC3"/>
<reference evidence="1" key="1">
    <citation type="submission" date="2022-09" db="EMBL/GenBank/DDBJ databases">
        <title>Fusarium specimens isolated from Avocado Roots.</title>
        <authorList>
            <person name="Stajich J."/>
            <person name="Roper C."/>
            <person name="Heimlech-Rivalta G."/>
        </authorList>
    </citation>
    <scope>NUCLEOTIDE SEQUENCE</scope>
    <source>
        <strain evidence="1">CF00136</strain>
    </source>
</reference>
<evidence type="ECO:0000313" key="2">
    <source>
        <dbReference type="Proteomes" id="UP001152049"/>
    </source>
</evidence>
<dbReference type="EMBL" id="JAOQAZ010000009">
    <property type="protein sequence ID" value="KAJ4263752.1"/>
    <property type="molecule type" value="Genomic_DNA"/>
</dbReference>
<keyword evidence="2" id="KW-1185">Reference proteome</keyword>
<dbReference type="OrthoDB" id="4995609at2759"/>